<dbReference type="AlphaFoldDB" id="A0A453DGE4"/>
<dbReference type="EnsemblPlants" id="AET2Gv21234400.1">
    <property type="protein sequence ID" value="AET2Gv21234400.1"/>
    <property type="gene ID" value="AET2Gv21234400"/>
</dbReference>
<dbReference type="Proteomes" id="UP000015105">
    <property type="component" value="Chromosome 2D"/>
</dbReference>
<evidence type="ECO:0000256" key="1">
    <source>
        <dbReference type="SAM" id="MobiDB-lite"/>
    </source>
</evidence>
<protein>
    <submittedName>
        <fullName evidence="2">Uncharacterized protein</fullName>
    </submittedName>
</protein>
<reference evidence="2" key="3">
    <citation type="journal article" date="2017" name="Nature">
        <title>Genome sequence of the progenitor of the wheat D genome Aegilops tauschii.</title>
        <authorList>
            <person name="Luo M.C."/>
            <person name="Gu Y.Q."/>
            <person name="Puiu D."/>
            <person name="Wang H."/>
            <person name="Twardziok S.O."/>
            <person name="Deal K.R."/>
            <person name="Huo N."/>
            <person name="Zhu T."/>
            <person name="Wang L."/>
            <person name="Wang Y."/>
            <person name="McGuire P.E."/>
            <person name="Liu S."/>
            <person name="Long H."/>
            <person name="Ramasamy R.K."/>
            <person name="Rodriguez J.C."/>
            <person name="Van S.L."/>
            <person name="Yuan L."/>
            <person name="Wang Z."/>
            <person name="Xia Z."/>
            <person name="Xiao L."/>
            <person name="Anderson O.D."/>
            <person name="Ouyang S."/>
            <person name="Liang Y."/>
            <person name="Zimin A.V."/>
            <person name="Pertea G."/>
            <person name="Qi P."/>
            <person name="Bennetzen J.L."/>
            <person name="Dai X."/>
            <person name="Dawson M.W."/>
            <person name="Muller H.G."/>
            <person name="Kugler K."/>
            <person name="Rivarola-Duarte L."/>
            <person name="Spannagl M."/>
            <person name="Mayer K.F.X."/>
            <person name="Lu F.H."/>
            <person name="Bevan M.W."/>
            <person name="Leroy P."/>
            <person name="Li P."/>
            <person name="You F.M."/>
            <person name="Sun Q."/>
            <person name="Liu Z."/>
            <person name="Lyons E."/>
            <person name="Wicker T."/>
            <person name="Salzberg S.L."/>
            <person name="Devos K.M."/>
            <person name="Dvorak J."/>
        </authorList>
    </citation>
    <scope>NUCLEOTIDE SEQUENCE [LARGE SCALE GENOMIC DNA]</scope>
    <source>
        <strain evidence="2">cv. AL8/78</strain>
    </source>
</reference>
<evidence type="ECO:0000313" key="3">
    <source>
        <dbReference type="Proteomes" id="UP000015105"/>
    </source>
</evidence>
<feature type="compositionally biased region" description="Pro residues" evidence="1">
    <location>
        <begin position="31"/>
        <end position="40"/>
    </location>
</feature>
<name>A0A453DGE4_AEGTS</name>
<feature type="compositionally biased region" description="Low complexity" evidence="1">
    <location>
        <begin position="52"/>
        <end position="67"/>
    </location>
</feature>
<keyword evidence="3" id="KW-1185">Reference proteome</keyword>
<feature type="compositionally biased region" description="Basic and acidic residues" evidence="1">
    <location>
        <begin position="77"/>
        <end position="90"/>
    </location>
</feature>
<organism evidence="2 3">
    <name type="scientific">Aegilops tauschii subsp. strangulata</name>
    <name type="common">Goatgrass</name>
    <dbReference type="NCBI Taxonomy" id="200361"/>
    <lineage>
        <taxon>Eukaryota</taxon>
        <taxon>Viridiplantae</taxon>
        <taxon>Streptophyta</taxon>
        <taxon>Embryophyta</taxon>
        <taxon>Tracheophyta</taxon>
        <taxon>Spermatophyta</taxon>
        <taxon>Magnoliopsida</taxon>
        <taxon>Liliopsida</taxon>
        <taxon>Poales</taxon>
        <taxon>Poaceae</taxon>
        <taxon>BOP clade</taxon>
        <taxon>Pooideae</taxon>
        <taxon>Triticodae</taxon>
        <taxon>Triticeae</taxon>
        <taxon>Triticinae</taxon>
        <taxon>Aegilops</taxon>
    </lineage>
</organism>
<reference evidence="3" key="2">
    <citation type="journal article" date="2017" name="Nat. Plants">
        <title>The Aegilops tauschii genome reveals multiple impacts of transposons.</title>
        <authorList>
            <person name="Zhao G."/>
            <person name="Zou C."/>
            <person name="Li K."/>
            <person name="Wang K."/>
            <person name="Li T."/>
            <person name="Gao L."/>
            <person name="Zhang X."/>
            <person name="Wang H."/>
            <person name="Yang Z."/>
            <person name="Liu X."/>
            <person name="Jiang W."/>
            <person name="Mao L."/>
            <person name="Kong X."/>
            <person name="Jiao Y."/>
            <person name="Jia J."/>
        </authorList>
    </citation>
    <scope>NUCLEOTIDE SEQUENCE [LARGE SCALE GENOMIC DNA]</scope>
    <source>
        <strain evidence="3">cv. AL8/78</strain>
    </source>
</reference>
<reference evidence="2" key="5">
    <citation type="journal article" date="2021" name="G3 (Bethesda)">
        <title>Aegilops tauschii genome assembly Aet v5.0 features greater sequence contiguity and improved annotation.</title>
        <authorList>
            <person name="Wang L."/>
            <person name="Zhu T."/>
            <person name="Rodriguez J.C."/>
            <person name="Deal K.R."/>
            <person name="Dubcovsky J."/>
            <person name="McGuire P.E."/>
            <person name="Lux T."/>
            <person name="Spannagl M."/>
            <person name="Mayer K.F.X."/>
            <person name="Baldrich P."/>
            <person name="Meyers B.C."/>
            <person name="Huo N."/>
            <person name="Gu Y.Q."/>
            <person name="Zhou H."/>
            <person name="Devos K.M."/>
            <person name="Bennetzen J.L."/>
            <person name="Unver T."/>
            <person name="Budak H."/>
            <person name="Gulick P.J."/>
            <person name="Galiba G."/>
            <person name="Kalapos B."/>
            <person name="Nelson D.R."/>
            <person name="Li P."/>
            <person name="You F.M."/>
            <person name="Luo M.C."/>
            <person name="Dvorak J."/>
        </authorList>
    </citation>
    <scope>NUCLEOTIDE SEQUENCE [LARGE SCALE GENOMIC DNA]</scope>
    <source>
        <strain evidence="2">cv. AL8/78</strain>
    </source>
</reference>
<accession>A0A453DGE4</accession>
<proteinExistence type="predicted"/>
<sequence>RNLKLRPPLFCSARPEHTARPLDCSAAGAPPSLPPAPPPLQFLHRACPPRPSLSSAWPRPALPSPRRAAVRSTPSRPVREGDDQQQRPQS</sequence>
<feature type="region of interest" description="Disordered" evidence="1">
    <location>
        <begin position="14"/>
        <end position="90"/>
    </location>
</feature>
<reference evidence="3" key="1">
    <citation type="journal article" date="2014" name="Science">
        <title>Ancient hybridizations among the ancestral genomes of bread wheat.</title>
        <authorList>
            <consortium name="International Wheat Genome Sequencing Consortium,"/>
            <person name="Marcussen T."/>
            <person name="Sandve S.R."/>
            <person name="Heier L."/>
            <person name="Spannagl M."/>
            <person name="Pfeifer M."/>
            <person name="Jakobsen K.S."/>
            <person name="Wulff B.B."/>
            <person name="Steuernagel B."/>
            <person name="Mayer K.F."/>
            <person name="Olsen O.A."/>
        </authorList>
    </citation>
    <scope>NUCLEOTIDE SEQUENCE [LARGE SCALE GENOMIC DNA]</scope>
    <source>
        <strain evidence="3">cv. AL8/78</strain>
    </source>
</reference>
<dbReference type="Gramene" id="AET2Gv21234400.1">
    <property type="protein sequence ID" value="AET2Gv21234400.1"/>
    <property type="gene ID" value="AET2Gv21234400"/>
</dbReference>
<evidence type="ECO:0000313" key="2">
    <source>
        <dbReference type="EnsemblPlants" id="AET2Gv21234400.1"/>
    </source>
</evidence>
<reference evidence="2" key="4">
    <citation type="submission" date="2019-03" db="UniProtKB">
        <authorList>
            <consortium name="EnsemblPlants"/>
        </authorList>
    </citation>
    <scope>IDENTIFICATION</scope>
</reference>